<dbReference type="GO" id="GO:0017183">
    <property type="term" value="P:protein histidyl modification to diphthamide"/>
    <property type="evidence" value="ECO:0007669"/>
    <property type="project" value="TreeGrafter"/>
</dbReference>
<name>A0A9P6DNT0_9AGAM</name>
<dbReference type="PANTHER" id="PTHR46042">
    <property type="entry name" value="DIPHTHINE METHYLTRANSFERASE"/>
    <property type="match status" value="1"/>
</dbReference>
<dbReference type="Proteomes" id="UP000886523">
    <property type="component" value="Unassembled WGS sequence"/>
</dbReference>
<reference evidence="4" key="1">
    <citation type="journal article" date="2020" name="Nat. Commun.">
        <title>Large-scale genome sequencing of mycorrhizal fungi provides insights into the early evolution of symbiotic traits.</title>
        <authorList>
            <person name="Miyauchi S."/>
            <person name="Kiss E."/>
            <person name="Kuo A."/>
            <person name="Drula E."/>
            <person name="Kohler A."/>
            <person name="Sanchez-Garcia M."/>
            <person name="Morin E."/>
            <person name="Andreopoulos B."/>
            <person name="Barry K.W."/>
            <person name="Bonito G."/>
            <person name="Buee M."/>
            <person name="Carver A."/>
            <person name="Chen C."/>
            <person name="Cichocki N."/>
            <person name="Clum A."/>
            <person name="Culley D."/>
            <person name="Crous P.W."/>
            <person name="Fauchery L."/>
            <person name="Girlanda M."/>
            <person name="Hayes R.D."/>
            <person name="Keri Z."/>
            <person name="LaButti K."/>
            <person name="Lipzen A."/>
            <person name="Lombard V."/>
            <person name="Magnuson J."/>
            <person name="Maillard F."/>
            <person name="Murat C."/>
            <person name="Nolan M."/>
            <person name="Ohm R.A."/>
            <person name="Pangilinan J."/>
            <person name="Pereira M.F."/>
            <person name="Perotto S."/>
            <person name="Peter M."/>
            <person name="Pfister S."/>
            <person name="Riley R."/>
            <person name="Sitrit Y."/>
            <person name="Stielow J.B."/>
            <person name="Szollosi G."/>
            <person name="Zifcakova L."/>
            <person name="Stursova M."/>
            <person name="Spatafora J.W."/>
            <person name="Tedersoo L."/>
            <person name="Vaario L.M."/>
            <person name="Yamada A."/>
            <person name="Yan M."/>
            <person name="Wang P."/>
            <person name="Xu J."/>
            <person name="Bruns T."/>
            <person name="Baldrian P."/>
            <person name="Vilgalys R."/>
            <person name="Dunand C."/>
            <person name="Henrissat B."/>
            <person name="Grigoriev I.V."/>
            <person name="Hibbett D."/>
            <person name="Nagy L.G."/>
            <person name="Martin F.M."/>
        </authorList>
    </citation>
    <scope>NUCLEOTIDE SEQUENCE</scope>
    <source>
        <strain evidence="4">UP504</strain>
    </source>
</reference>
<organism evidence="4 5">
    <name type="scientific">Hydnum rufescens UP504</name>
    <dbReference type="NCBI Taxonomy" id="1448309"/>
    <lineage>
        <taxon>Eukaryota</taxon>
        <taxon>Fungi</taxon>
        <taxon>Dikarya</taxon>
        <taxon>Basidiomycota</taxon>
        <taxon>Agaricomycotina</taxon>
        <taxon>Agaricomycetes</taxon>
        <taxon>Cantharellales</taxon>
        <taxon>Hydnaceae</taxon>
        <taxon>Hydnum</taxon>
    </lineage>
</organism>
<keyword evidence="5" id="KW-1185">Reference proteome</keyword>
<keyword evidence="1" id="KW-0853">WD repeat</keyword>
<accession>A0A9P6DNT0</accession>
<dbReference type="InterPro" id="IPR036322">
    <property type="entry name" value="WD40_repeat_dom_sf"/>
</dbReference>
<dbReference type="InterPro" id="IPR052415">
    <property type="entry name" value="Diphthine_MTase"/>
</dbReference>
<sequence length="193" mass="22100">MMVRYWRSLMLPGVLMFIGWTLSRLGSIVASRSDGQLSRITPSPSGWEHLGSWPAHHFEAWIAAWNYYDENVIYPGREFDAGVTTIQCHPHVEHLLATGSYVDSVRMFDVHYPLRPLVSVNVGGGAWRVKWHPNIERKEDLVVACMRDGFKVVRLHDSVIAMGSIEEEPVDDKWLVTTRFDEHASLAYGVHWK</sequence>
<protein>
    <submittedName>
        <fullName evidence="4">Uncharacterized protein</fullName>
    </submittedName>
</protein>
<evidence type="ECO:0000256" key="1">
    <source>
        <dbReference type="ARBA" id="ARBA00022574"/>
    </source>
</evidence>
<dbReference type="InterPro" id="IPR015943">
    <property type="entry name" value="WD40/YVTN_repeat-like_dom_sf"/>
</dbReference>
<dbReference type="GO" id="GO:0061685">
    <property type="term" value="F:diphthine methylesterase activity"/>
    <property type="evidence" value="ECO:0007669"/>
    <property type="project" value="TreeGrafter"/>
</dbReference>
<comment type="caution">
    <text evidence="4">The sequence shown here is derived from an EMBL/GenBank/DDBJ whole genome shotgun (WGS) entry which is preliminary data.</text>
</comment>
<dbReference type="SUPFAM" id="SSF50978">
    <property type="entry name" value="WD40 repeat-like"/>
    <property type="match status" value="1"/>
</dbReference>
<comment type="pathway">
    <text evidence="3">Protein modification.</text>
</comment>
<evidence type="ECO:0000313" key="4">
    <source>
        <dbReference type="EMBL" id="KAF9509316.1"/>
    </source>
</evidence>
<dbReference type="GO" id="GO:0005737">
    <property type="term" value="C:cytoplasm"/>
    <property type="evidence" value="ECO:0007669"/>
    <property type="project" value="TreeGrafter"/>
</dbReference>
<evidence type="ECO:0000313" key="5">
    <source>
        <dbReference type="Proteomes" id="UP000886523"/>
    </source>
</evidence>
<gene>
    <name evidence="4" type="ORF">BS47DRAFT_1377614</name>
</gene>
<dbReference type="Gene3D" id="2.130.10.10">
    <property type="entry name" value="YVTN repeat-like/Quinoprotein amine dehydrogenase"/>
    <property type="match status" value="1"/>
</dbReference>
<keyword evidence="2" id="KW-0677">Repeat</keyword>
<evidence type="ECO:0000256" key="2">
    <source>
        <dbReference type="ARBA" id="ARBA00022737"/>
    </source>
</evidence>
<proteinExistence type="predicted"/>
<dbReference type="OrthoDB" id="1930760at2759"/>
<dbReference type="AlphaFoldDB" id="A0A9P6DNT0"/>
<evidence type="ECO:0000256" key="3">
    <source>
        <dbReference type="ARBA" id="ARBA00043952"/>
    </source>
</evidence>
<dbReference type="EMBL" id="MU129037">
    <property type="protein sequence ID" value="KAF9509316.1"/>
    <property type="molecule type" value="Genomic_DNA"/>
</dbReference>
<dbReference type="PANTHER" id="PTHR46042:SF1">
    <property type="entry name" value="DIPHTHINE METHYLTRANSFERASE"/>
    <property type="match status" value="1"/>
</dbReference>